<comment type="caution">
    <text evidence="1">The sequence shown here is derived from an EMBL/GenBank/DDBJ whole genome shotgun (WGS) entry which is preliminary data.</text>
</comment>
<protein>
    <submittedName>
        <fullName evidence="1">Uncharacterized protein</fullName>
    </submittedName>
</protein>
<accession>A0A366JRR6</accession>
<organism evidence="1 2">
    <name type="scientific">Cytobacillus firmus</name>
    <name type="common">Bacillus firmus</name>
    <dbReference type="NCBI Taxonomy" id="1399"/>
    <lineage>
        <taxon>Bacteria</taxon>
        <taxon>Bacillati</taxon>
        <taxon>Bacillota</taxon>
        <taxon>Bacilli</taxon>
        <taxon>Bacillales</taxon>
        <taxon>Bacillaceae</taxon>
        <taxon>Cytobacillus</taxon>
    </lineage>
</organism>
<reference evidence="1 2" key="1">
    <citation type="submission" date="2018-06" db="EMBL/GenBank/DDBJ databases">
        <title>Freshwater and sediment microbial communities from various areas in North America, analyzing microbe dynamics in response to fracking.</title>
        <authorList>
            <person name="Lamendella R."/>
        </authorList>
    </citation>
    <scope>NUCLEOTIDE SEQUENCE [LARGE SCALE GENOMIC DNA]</scope>
    <source>
        <strain evidence="1 2">14_TX</strain>
    </source>
</reference>
<proteinExistence type="predicted"/>
<dbReference type="STRING" id="1399.VL14_22885"/>
<dbReference type="AlphaFoldDB" id="A0A366JRR6"/>
<dbReference type="Proteomes" id="UP000252731">
    <property type="component" value="Unassembled WGS sequence"/>
</dbReference>
<evidence type="ECO:0000313" key="1">
    <source>
        <dbReference type="EMBL" id="RBP91260.1"/>
    </source>
</evidence>
<evidence type="ECO:0000313" key="2">
    <source>
        <dbReference type="Proteomes" id="UP000252731"/>
    </source>
</evidence>
<gene>
    <name evidence="1" type="ORF">DFO70_10838</name>
</gene>
<name>A0A366JRR6_CYTFI</name>
<dbReference type="OrthoDB" id="2893765at2"/>
<sequence length="83" mass="9922">MEREQIEDLFEESGYHGLNSKLAYKVWMTGVWDEEDEDKIEAFIDAYSFEGEGILTDDLLYHYRIFAYIHGKNESSLFQRQIF</sequence>
<dbReference type="RefSeq" id="WP_113883597.1">
    <property type="nucleotide sequence ID" value="NZ_QNSF01000008.1"/>
</dbReference>
<keyword evidence="2" id="KW-1185">Reference proteome</keyword>
<dbReference type="EMBL" id="QNSF01000008">
    <property type="protein sequence ID" value="RBP91260.1"/>
    <property type="molecule type" value="Genomic_DNA"/>
</dbReference>